<evidence type="ECO:0008006" key="3">
    <source>
        <dbReference type="Google" id="ProtNLM"/>
    </source>
</evidence>
<comment type="caution">
    <text evidence="1">The sequence shown here is derived from an EMBL/GenBank/DDBJ whole genome shotgun (WGS) entry which is preliminary data.</text>
</comment>
<protein>
    <recommendedName>
        <fullName evidence="3">CueP family metal-binding protein</fullName>
    </recommendedName>
</protein>
<name>A0A0M9BNA4_9BACL</name>
<proteinExistence type="predicted"/>
<gene>
    <name evidence="1" type="ORF">AMS66_14200</name>
</gene>
<dbReference type="Pfam" id="PF21172">
    <property type="entry name" value="CueP"/>
    <property type="match status" value="1"/>
</dbReference>
<dbReference type="InterPro" id="IPR047808">
    <property type="entry name" value="CueP-like"/>
</dbReference>
<accession>A0A0M9BNA4</accession>
<dbReference type="AlphaFoldDB" id="A0A0M9BNA4"/>
<dbReference type="Gene3D" id="2.60.40.3700">
    <property type="match status" value="1"/>
</dbReference>
<dbReference type="OrthoDB" id="73040at2"/>
<evidence type="ECO:0000313" key="1">
    <source>
        <dbReference type="EMBL" id="KOY15810.1"/>
    </source>
</evidence>
<dbReference type="RefSeq" id="WP_053781409.1">
    <property type="nucleotide sequence ID" value="NZ_LITU01000059.1"/>
</dbReference>
<dbReference type="Proteomes" id="UP000037688">
    <property type="component" value="Unassembled WGS sequence"/>
</dbReference>
<dbReference type="NCBIfam" id="NF038094">
    <property type="entry name" value="CueP_fam"/>
    <property type="match status" value="1"/>
</dbReference>
<sequence length="180" mass="19882">MKKQMWIIAGFVVVIVLGAYLIASNVGTEEAGNAEAPNIKKLVENISTGKETPESASINATQLIVTDKGNQTRTYDLPQKEFFLSIAPYVEQTHPCAIHSLTGCQGEMKNKKFIVTIHDSEGNTLMKDAEMKAGSNGFMDFWLARDKSYLIRVVHDGKVAETQLSTYDEDNTCITTMQLS</sequence>
<evidence type="ECO:0000313" key="2">
    <source>
        <dbReference type="Proteomes" id="UP000037688"/>
    </source>
</evidence>
<keyword evidence="2" id="KW-1185">Reference proteome</keyword>
<dbReference type="EMBL" id="LITU01000059">
    <property type="protein sequence ID" value="KOY15810.1"/>
    <property type="molecule type" value="Genomic_DNA"/>
</dbReference>
<dbReference type="PATRIC" id="fig|1705561.3.peg.2759"/>
<organism evidence="1 2">
    <name type="scientific">Paenibacillus xylanivorans</name>
    <dbReference type="NCBI Taxonomy" id="1705561"/>
    <lineage>
        <taxon>Bacteria</taxon>
        <taxon>Bacillati</taxon>
        <taxon>Bacillota</taxon>
        <taxon>Bacilli</taxon>
        <taxon>Bacillales</taxon>
        <taxon>Paenibacillaceae</taxon>
        <taxon>Paenibacillus</taxon>
    </lineage>
</organism>
<reference evidence="1 2" key="1">
    <citation type="submission" date="2015-08" db="EMBL/GenBank/DDBJ databases">
        <title>Draft genome sequence of cellulolytic and xylanolytic Paenibacillus sp. A59, isolated from a decaying forest soil from Patagonia, Argentina.</title>
        <authorList>
            <person name="Ghio S."/>
            <person name="Caceres A.M."/>
            <person name="Talia P."/>
            <person name="Grasso D."/>
            <person name="Campos E."/>
        </authorList>
    </citation>
    <scope>NUCLEOTIDE SEQUENCE [LARGE SCALE GENOMIC DNA]</scope>
    <source>
        <strain evidence="1 2">A59</strain>
    </source>
</reference>